<reference evidence="12" key="1">
    <citation type="submission" date="2022-08" db="EMBL/GenBank/DDBJ databases">
        <title>Corynebacterium sp. nov., isolated from clinical breast specimens.</title>
        <authorList>
            <person name="Zhang T."/>
        </authorList>
    </citation>
    <scope>NUCLEOTIDE SEQUENCE</scope>
    <source>
        <strain evidence="12">CCUG 57942</strain>
    </source>
</reference>
<dbReference type="PANTHER" id="PTHR42994">
    <property type="entry name" value="PEPTIDASE T"/>
    <property type="match status" value="1"/>
</dbReference>
<sequence>MTQQRLTERFLRYARTESQSDAAAATVPSTDSQWAFARMLVRDLTAAGATDVHLSDTCVVTAKIPGAGVGPSIGFCSHMDTVDVNLSPTLNPQVTEYTGGDLRLGSTLMRADEHPERAAYVGQTILHTDGTSVLGADDKAGVTAIMEAVAALGGQAPAGDVYVAFVPDEEIGLRGVRTIDFDRFPVDYAYTVDGGELGEVVEVTFNAATATIVIQGVSAHPMNAKGNLVNPITLGMEFASQLDPLETLEHTEGREGYIWCNHIEGNQSTCTLSLSIRDHDRAGYEEKKKRVRSLADELAHAHPRATVTCTIEDVYGNISDAKTPDNAVASQRLRAAMERLGIAIKELDMRGGTDGAWLSNQGIYTPNYFTGAHNFHSIYEFLPVPSLERCYELTLALMRGE</sequence>
<keyword evidence="8" id="KW-0862">Zinc</keyword>
<keyword evidence="7 12" id="KW-0378">Hydrolase</keyword>
<evidence type="ECO:0000256" key="9">
    <source>
        <dbReference type="ARBA" id="ARBA00023049"/>
    </source>
</evidence>
<dbReference type="NCBIfam" id="NF003976">
    <property type="entry name" value="PRK05469.1"/>
    <property type="match status" value="1"/>
</dbReference>
<dbReference type="EMBL" id="JANRML010000007">
    <property type="protein sequence ID" value="MCZ2221118.1"/>
    <property type="molecule type" value="Genomic_DNA"/>
</dbReference>
<keyword evidence="5" id="KW-0645">Protease</keyword>
<evidence type="ECO:0000256" key="6">
    <source>
        <dbReference type="ARBA" id="ARBA00022723"/>
    </source>
</evidence>
<evidence type="ECO:0000313" key="12">
    <source>
        <dbReference type="EMBL" id="MCZ2221118.1"/>
    </source>
</evidence>
<dbReference type="RefSeq" id="WP_269027829.1">
    <property type="nucleotide sequence ID" value="NZ_BAABDP010000004.1"/>
</dbReference>
<evidence type="ECO:0000256" key="2">
    <source>
        <dbReference type="ARBA" id="ARBA00001947"/>
    </source>
</evidence>
<keyword evidence="13" id="KW-1185">Reference proteome</keyword>
<dbReference type="InterPro" id="IPR002933">
    <property type="entry name" value="Peptidase_M20"/>
</dbReference>
<keyword evidence="4 12" id="KW-0031">Aminopeptidase</keyword>
<dbReference type="Gene3D" id="3.40.630.10">
    <property type="entry name" value="Zn peptidases"/>
    <property type="match status" value="1"/>
</dbReference>
<evidence type="ECO:0000256" key="4">
    <source>
        <dbReference type="ARBA" id="ARBA00022438"/>
    </source>
</evidence>
<organism evidence="12 13">
    <name type="scientific">Corynebacterium pilbarense</name>
    <dbReference type="NCBI Taxonomy" id="1288393"/>
    <lineage>
        <taxon>Bacteria</taxon>
        <taxon>Bacillati</taxon>
        <taxon>Actinomycetota</taxon>
        <taxon>Actinomycetes</taxon>
        <taxon>Mycobacteriales</taxon>
        <taxon>Corynebacteriaceae</taxon>
        <taxon>Corynebacterium</taxon>
    </lineage>
</organism>
<dbReference type="InterPro" id="IPR001261">
    <property type="entry name" value="ArgE/DapE_CS"/>
</dbReference>
<dbReference type="GO" id="GO:0045148">
    <property type="term" value="F:tripeptide aminopeptidase activity"/>
    <property type="evidence" value="ECO:0007669"/>
    <property type="project" value="UniProtKB-UniRule"/>
</dbReference>
<dbReference type="SUPFAM" id="SSF55031">
    <property type="entry name" value="Bacterial exopeptidase dimerisation domain"/>
    <property type="match status" value="1"/>
</dbReference>
<dbReference type="Gene3D" id="3.30.70.360">
    <property type="match status" value="1"/>
</dbReference>
<dbReference type="NCBIfam" id="TIGR01882">
    <property type="entry name" value="peptidase-T"/>
    <property type="match status" value="1"/>
</dbReference>
<dbReference type="PROSITE" id="PS00759">
    <property type="entry name" value="ARGE_DAPE_CPG2_2"/>
    <property type="match status" value="1"/>
</dbReference>
<gene>
    <name evidence="12" type="primary">pepT</name>
    <name evidence="12" type="ORF">NUW87_06980</name>
</gene>
<evidence type="ECO:0000259" key="11">
    <source>
        <dbReference type="Pfam" id="PF07687"/>
    </source>
</evidence>
<protein>
    <recommendedName>
        <fullName evidence="10">Peptidase T</fullName>
        <ecNumber evidence="10">3.4.11.4</ecNumber>
    </recommendedName>
</protein>
<comment type="cofactor">
    <cofactor evidence="2">
        <name>Zn(2+)</name>
        <dbReference type="ChEBI" id="CHEBI:29105"/>
    </cofactor>
</comment>
<keyword evidence="9" id="KW-0482">Metalloprotease</keyword>
<comment type="similarity">
    <text evidence="3">Belongs to the peptidase M20B family.</text>
</comment>
<dbReference type="Pfam" id="PF01546">
    <property type="entry name" value="Peptidase_M20"/>
    <property type="match status" value="1"/>
</dbReference>
<feature type="domain" description="Peptidase M20 dimerisation" evidence="11">
    <location>
        <begin position="205"/>
        <end position="300"/>
    </location>
</feature>
<evidence type="ECO:0000256" key="8">
    <source>
        <dbReference type="ARBA" id="ARBA00022833"/>
    </source>
</evidence>
<dbReference type="PANTHER" id="PTHR42994:SF1">
    <property type="entry name" value="PEPTIDASE T"/>
    <property type="match status" value="1"/>
</dbReference>
<dbReference type="GO" id="GO:0008237">
    <property type="term" value="F:metallopeptidase activity"/>
    <property type="evidence" value="ECO:0007669"/>
    <property type="project" value="UniProtKB-KW"/>
</dbReference>
<proteinExistence type="inferred from homology"/>
<dbReference type="EC" id="3.4.11.4" evidence="10"/>
<evidence type="ECO:0000313" key="13">
    <source>
        <dbReference type="Proteomes" id="UP001071110"/>
    </source>
</evidence>
<name>A0A9Q4IHV0_9CORY</name>
<dbReference type="InterPro" id="IPR036264">
    <property type="entry name" value="Bact_exopeptidase_dim_dom"/>
</dbReference>
<dbReference type="GO" id="GO:0006518">
    <property type="term" value="P:peptide metabolic process"/>
    <property type="evidence" value="ECO:0007669"/>
    <property type="project" value="InterPro"/>
</dbReference>
<accession>A0A9Q4IHV0</accession>
<dbReference type="Proteomes" id="UP001071110">
    <property type="component" value="Unassembled WGS sequence"/>
</dbReference>
<evidence type="ECO:0000256" key="10">
    <source>
        <dbReference type="NCBIfam" id="TIGR01882"/>
    </source>
</evidence>
<evidence type="ECO:0000256" key="5">
    <source>
        <dbReference type="ARBA" id="ARBA00022670"/>
    </source>
</evidence>
<evidence type="ECO:0000256" key="7">
    <source>
        <dbReference type="ARBA" id="ARBA00022801"/>
    </source>
</evidence>
<evidence type="ECO:0000256" key="1">
    <source>
        <dbReference type="ARBA" id="ARBA00000870"/>
    </source>
</evidence>
<dbReference type="Pfam" id="PF07687">
    <property type="entry name" value="M20_dimer"/>
    <property type="match status" value="1"/>
</dbReference>
<dbReference type="InterPro" id="IPR010161">
    <property type="entry name" value="Peptidase_M20B"/>
</dbReference>
<dbReference type="PROSITE" id="PS00758">
    <property type="entry name" value="ARGE_DAPE_CPG2_1"/>
    <property type="match status" value="1"/>
</dbReference>
<keyword evidence="6" id="KW-0479">Metal-binding</keyword>
<dbReference type="SUPFAM" id="SSF53187">
    <property type="entry name" value="Zn-dependent exopeptidases"/>
    <property type="match status" value="1"/>
</dbReference>
<dbReference type="GO" id="GO:0006508">
    <property type="term" value="P:proteolysis"/>
    <property type="evidence" value="ECO:0007669"/>
    <property type="project" value="UniProtKB-UniRule"/>
</dbReference>
<dbReference type="GO" id="GO:0008270">
    <property type="term" value="F:zinc ion binding"/>
    <property type="evidence" value="ECO:0007669"/>
    <property type="project" value="InterPro"/>
</dbReference>
<dbReference type="NCBIfam" id="NF009920">
    <property type="entry name" value="PRK13381.1"/>
    <property type="match status" value="1"/>
</dbReference>
<comment type="catalytic activity">
    <reaction evidence="1">
        <text>Release of the N-terminal residue from a tripeptide.</text>
        <dbReference type="EC" id="3.4.11.4"/>
    </reaction>
</comment>
<dbReference type="AlphaFoldDB" id="A0A9Q4IHV0"/>
<comment type="caution">
    <text evidence="12">The sequence shown here is derived from an EMBL/GenBank/DDBJ whole genome shotgun (WGS) entry which is preliminary data.</text>
</comment>
<evidence type="ECO:0000256" key="3">
    <source>
        <dbReference type="ARBA" id="ARBA00009692"/>
    </source>
</evidence>
<dbReference type="InterPro" id="IPR011650">
    <property type="entry name" value="Peptidase_M20_dimer"/>
</dbReference>